<evidence type="ECO:0000256" key="3">
    <source>
        <dbReference type="RuleBase" id="RU364104"/>
    </source>
</evidence>
<organism evidence="5 6">
    <name type="scientific">Cytospora mali</name>
    <name type="common">Apple Valsa canker fungus</name>
    <name type="synonym">Valsa mali</name>
    <dbReference type="NCBI Taxonomy" id="578113"/>
    <lineage>
        <taxon>Eukaryota</taxon>
        <taxon>Fungi</taxon>
        <taxon>Dikarya</taxon>
        <taxon>Ascomycota</taxon>
        <taxon>Pezizomycotina</taxon>
        <taxon>Sordariomycetes</taxon>
        <taxon>Sordariomycetidae</taxon>
        <taxon>Diaporthales</taxon>
        <taxon>Cytosporaceae</taxon>
        <taxon>Cytospora</taxon>
    </lineage>
</organism>
<keyword evidence="3" id="KW-0496">Mitochondrion</keyword>
<evidence type="ECO:0000256" key="4">
    <source>
        <dbReference type="SAM" id="MobiDB-lite"/>
    </source>
</evidence>
<sequence>MHPHLHTKDNTACEDLMTALEECHERGFLWKSMGMCNNAKEALSACLRAERRKRQDNNRGKTQEKRDTIRQKWKDIDENS</sequence>
<comment type="subcellular location">
    <subcellularLocation>
        <location evidence="3">Mitochondrion inner membrane</location>
    </subcellularLocation>
</comment>
<evidence type="ECO:0000256" key="1">
    <source>
        <dbReference type="ARBA" id="ARBA00007347"/>
    </source>
</evidence>
<dbReference type="InterPro" id="IPR013892">
    <property type="entry name" value="Cyt_c_biogenesis_Cmc1-like"/>
</dbReference>
<keyword evidence="2" id="KW-1015">Disulfide bond</keyword>
<accession>A0A194UQS4</accession>
<comment type="function">
    <text evidence="3">Required for mitochondrial cytochrome c oxidase (COX) assembly and respiration.</text>
</comment>
<evidence type="ECO:0000313" key="5">
    <source>
        <dbReference type="EMBL" id="KUI53999.1"/>
    </source>
</evidence>
<reference evidence="6" key="1">
    <citation type="submission" date="2014-12" db="EMBL/GenBank/DDBJ databases">
        <title>Genome Sequence of Valsa Canker Pathogens Uncovers a Specific Adaption of Colonization on Woody Bark.</title>
        <authorList>
            <person name="Yin Z."/>
            <person name="Liu H."/>
            <person name="Gao X."/>
            <person name="Li Z."/>
            <person name="Song N."/>
            <person name="Ke X."/>
            <person name="Dai Q."/>
            <person name="Wu Y."/>
            <person name="Sun Y."/>
            <person name="Xu J.-R."/>
            <person name="Kang Z.K."/>
            <person name="Wang L."/>
            <person name="Huang L."/>
        </authorList>
    </citation>
    <scope>NUCLEOTIDE SEQUENCE [LARGE SCALE GENOMIC DNA]</scope>
    <source>
        <strain evidence="6">SXYL134</strain>
    </source>
</reference>
<dbReference type="Proteomes" id="UP000078576">
    <property type="component" value="Unassembled WGS sequence"/>
</dbReference>
<feature type="region of interest" description="Disordered" evidence="4">
    <location>
        <begin position="49"/>
        <end position="80"/>
    </location>
</feature>
<comment type="similarity">
    <text evidence="1 3">Belongs to the CMC family.</text>
</comment>
<dbReference type="OrthoDB" id="532630at2759"/>
<evidence type="ECO:0000256" key="2">
    <source>
        <dbReference type="ARBA" id="ARBA00023157"/>
    </source>
</evidence>
<proteinExistence type="inferred from homology"/>
<evidence type="ECO:0000313" key="6">
    <source>
        <dbReference type="Proteomes" id="UP000078576"/>
    </source>
</evidence>
<keyword evidence="3" id="KW-0143">Chaperone</keyword>
<protein>
    <recommendedName>
        <fullName evidence="3">COX assembly mitochondrial protein</fullName>
    </recommendedName>
</protein>
<dbReference type="GO" id="GO:0005743">
    <property type="term" value="C:mitochondrial inner membrane"/>
    <property type="evidence" value="ECO:0007669"/>
    <property type="project" value="UniProtKB-SubCell"/>
</dbReference>
<dbReference type="AlphaFoldDB" id="A0A194UQS4"/>
<name>A0A194UQS4_CYTMA</name>
<dbReference type="Pfam" id="PF08583">
    <property type="entry name" value="Cmc1"/>
    <property type="match status" value="1"/>
</dbReference>
<dbReference type="EMBL" id="KN714671">
    <property type="protein sequence ID" value="KUI53999.1"/>
    <property type="molecule type" value="Genomic_DNA"/>
</dbReference>
<keyword evidence="3" id="KW-0472">Membrane</keyword>
<dbReference type="STRING" id="694573.A0A194UQS4"/>
<gene>
    <name evidence="5" type="ORF">VP1G_01445</name>
</gene>
<feature type="compositionally biased region" description="Basic and acidic residues" evidence="4">
    <location>
        <begin position="53"/>
        <end position="80"/>
    </location>
</feature>
<keyword evidence="6" id="KW-1185">Reference proteome</keyword>
<keyword evidence="3" id="KW-0999">Mitochondrion inner membrane</keyword>